<dbReference type="EMBL" id="PP511432">
    <property type="protein sequence ID" value="XCD04162.1"/>
    <property type="molecule type" value="Genomic_DNA"/>
</dbReference>
<evidence type="ECO:0000313" key="1">
    <source>
        <dbReference type="EMBL" id="XCD04162.1"/>
    </source>
</evidence>
<name>A0AAU8AXW1_9VIRU</name>
<accession>A0AAU8AXW1</accession>
<reference evidence="1" key="1">
    <citation type="submission" date="2024-03" db="EMBL/GenBank/DDBJ databases">
        <title>Diverse circular DNA viruses in blood, oral, and fecal samples of captive lemurs.</title>
        <authorList>
            <person name="Paietta E.N."/>
            <person name="Kraberger S."/>
            <person name="Lund M.C."/>
            <person name="Custer J.M."/>
            <person name="Vargas K.M."/>
            <person name="Ehmke E.E."/>
            <person name="Yoder A.D."/>
            <person name="Varsani A."/>
        </authorList>
    </citation>
    <scope>NUCLEOTIDE SEQUENCE</scope>
    <source>
        <strain evidence="1">Duke_21_98</strain>
        <strain evidence="2">Duke_28FS_102</strain>
    </source>
</reference>
<organism evidence="1">
    <name type="scientific">Dulem virus 120</name>
    <dbReference type="NCBI Taxonomy" id="3145597"/>
    <lineage>
        <taxon>Viruses</taxon>
        <taxon>Monodnaviria</taxon>
        <taxon>Sangervirae</taxon>
        <taxon>Phixviricota</taxon>
        <taxon>Malgrandaviricetes</taxon>
        <taxon>Petitvirales</taxon>
        <taxon>Microviridae</taxon>
        <taxon>Microvirus</taxon>
    </lineage>
</organism>
<dbReference type="EMBL" id="PP511835">
    <property type="protein sequence ID" value="XCD07963.1"/>
    <property type="molecule type" value="Genomic_DNA"/>
</dbReference>
<sequence>MIYFCEAPSDAVAVRAFKNACETEFKALASDLSLFCLGTLEGKNIVPDYVKIIENTKE</sequence>
<protein>
    <submittedName>
        <fullName evidence="1">Nonstructural protein</fullName>
    </submittedName>
</protein>
<proteinExistence type="predicted"/>
<evidence type="ECO:0000313" key="2">
    <source>
        <dbReference type="EMBL" id="XCD07963.1"/>
    </source>
</evidence>